<evidence type="ECO:0000313" key="2">
    <source>
        <dbReference type="Proteomes" id="UP000319804"/>
    </source>
</evidence>
<reference evidence="1 2" key="1">
    <citation type="submission" date="2019-06" db="EMBL/GenBank/DDBJ databases">
        <title>Sequencing the genomes of 1000 actinobacteria strains.</title>
        <authorList>
            <person name="Klenk H.-P."/>
        </authorList>
    </citation>
    <scope>NUCLEOTIDE SEQUENCE [LARGE SCALE GENOMIC DNA]</scope>
    <source>
        <strain evidence="1 2">DSM 20427</strain>
    </source>
</reference>
<accession>A0A4Y3UKV0</accession>
<dbReference type="AlphaFoldDB" id="A0A4Y3UKV0"/>
<gene>
    <name evidence="1" type="ORF">FHX68_1628</name>
</gene>
<sequence>MTGVAVPGRGRLGRGALCEGDRVDFRPLTQDAIDAAPEWMREIPLRPDRWRDAHTRSVVGIEGEDAVAAGILWTSRVHGDRYWFEIAVAPYRRRRGLGREMSARLSALRGDDLAFMTRGYVDDDRMAFARALAARTIQVVPPADIAVASRTALRHHPAVRSAADVEWLQIAEANAAVYAWTHAAWSPVGPQFAEALNEDLADELDRDATSVAVVAGRVVAGRVVANCMVYLDESPPVVTAETTAADTPDGERLVEGCVRRSLDVLAARGETDVVFDGHVSDPHFLPVWTRLGPTGRWFHLVEVPAVPAPARPRS</sequence>
<dbReference type="SUPFAM" id="SSF55729">
    <property type="entry name" value="Acyl-CoA N-acyltransferases (Nat)"/>
    <property type="match status" value="1"/>
</dbReference>
<organism evidence="1 2">
    <name type="scientific">Microbacterium lacticum</name>
    <dbReference type="NCBI Taxonomy" id="33885"/>
    <lineage>
        <taxon>Bacteria</taxon>
        <taxon>Bacillati</taxon>
        <taxon>Actinomycetota</taxon>
        <taxon>Actinomycetes</taxon>
        <taxon>Micrococcales</taxon>
        <taxon>Microbacteriaceae</taxon>
        <taxon>Microbacterium</taxon>
    </lineage>
</organism>
<dbReference type="Proteomes" id="UP000319804">
    <property type="component" value="Unassembled WGS sequence"/>
</dbReference>
<comment type="caution">
    <text evidence="1">The sequence shown here is derived from an EMBL/GenBank/DDBJ whole genome shotgun (WGS) entry which is preliminary data.</text>
</comment>
<evidence type="ECO:0000313" key="1">
    <source>
        <dbReference type="EMBL" id="TQM98908.1"/>
    </source>
</evidence>
<evidence type="ECO:0008006" key="3">
    <source>
        <dbReference type="Google" id="ProtNLM"/>
    </source>
</evidence>
<name>A0A4Y3UKV0_9MICO</name>
<dbReference type="EMBL" id="VFPS01000002">
    <property type="protein sequence ID" value="TQM98908.1"/>
    <property type="molecule type" value="Genomic_DNA"/>
</dbReference>
<keyword evidence="2" id="KW-1185">Reference proteome</keyword>
<protein>
    <recommendedName>
        <fullName evidence="3">Acetyltransferase (GNAT) family protein</fullName>
    </recommendedName>
</protein>
<proteinExistence type="predicted"/>
<dbReference type="InterPro" id="IPR016181">
    <property type="entry name" value="Acyl_CoA_acyltransferase"/>
</dbReference>
<dbReference type="Gene3D" id="3.40.630.30">
    <property type="match status" value="1"/>
</dbReference>